<dbReference type="KEGG" id="ahg:AHOG_08035"/>
<evidence type="ECO:0000256" key="1">
    <source>
        <dbReference type="SAM" id="MobiDB-lite"/>
    </source>
</evidence>
<protein>
    <submittedName>
        <fullName evidence="2">Uncharacterized protein</fullName>
    </submittedName>
</protein>
<reference evidence="2 3" key="1">
    <citation type="submission" date="2017-07" db="EMBL/GenBank/DDBJ databases">
        <title>Complete genome sequence of Actinoalloteichus hoggarensis DSM 45943, type strain of Actinoalloteichus hoggarensis.</title>
        <authorList>
            <person name="Ruckert C."/>
            <person name="Nouioui I."/>
            <person name="Willmese J."/>
            <person name="van Wezel G."/>
            <person name="Klenk H.-P."/>
            <person name="Kalinowski J."/>
            <person name="Zotchev S.B."/>
        </authorList>
    </citation>
    <scope>NUCLEOTIDE SEQUENCE [LARGE SCALE GENOMIC DNA]</scope>
    <source>
        <strain evidence="2 3">DSM 45943</strain>
    </source>
</reference>
<feature type="compositionally biased region" description="Basic and acidic residues" evidence="1">
    <location>
        <begin position="42"/>
        <end position="65"/>
    </location>
</feature>
<dbReference type="Proteomes" id="UP000204221">
    <property type="component" value="Chromosome"/>
</dbReference>
<proteinExistence type="predicted"/>
<name>A0A221W0G5_9PSEU</name>
<evidence type="ECO:0000313" key="3">
    <source>
        <dbReference type="Proteomes" id="UP000204221"/>
    </source>
</evidence>
<organism evidence="2 3">
    <name type="scientific">Actinoalloteichus hoggarensis</name>
    <dbReference type="NCBI Taxonomy" id="1470176"/>
    <lineage>
        <taxon>Bacteria</taxon>
        <taxon>Bacillati</taxon>
        <taxon>Actinomycetota</taxon>
        <taxon>Actinomycetes</taxon>
        <taxon>Pseudonocardiales</taxon>
        <taxon>Pseudonocardiaceae</taxon>
        <taxon>Actinoalloteichus</taxon>
    </lineage>
</organism>
<dbReference type="AlphaFoldDB" id="A0A221W0G5"/>
<dbReference type="EMBL" id="CP022521">
    <property type="protein sequence ID" value="ASO19252.1"/>
    <property type="molecule type" value="Genomic_DNA"/>
</dbReference>
<evidence type="ECO:0000313" key="2">
    <source>
        <dbReference type="EMBL" id="ASO19252.1"/>
    </source>
</evidence>
<sequence length="78" mass="8222">MREAQADISVGITDDGGTPPQRPRLRRPASGTSGVRGREHRRGVESESESERSARDPDAGDRRGVEFGSSAVGTSAVS</sequence>
<feature type="region of interest" description="Disordered" evidence="1">
    <location>
        <begin position="1"/>
        <end position="78"/>
    </location>
</feature>
<accession>A0A221W0G5</accession>
<gene>
    <name evidence="2" type="ORF">AHOG_08035</name>
</gene>
<keyword evidence="3" id="KW-1185">Reference proteome</keyword>